<reference evidence="3 4" key="1">
    <citation type="submission" date="2017-08" db="EMBL/GenBank/DDBJ databases">
        <authorList>
            <person name="de Groot N.N."/>
        </authorList>
    </citation>
    <scope>NUCLEOTIDE SEQUENCE [LARGE SCALE GENOMIC DNA]</scope>
    <source>
        <strain evidence="3 4">HM2</strain>
    </source>
</reference>
<accession>A0A380S613</accession>
<evidence type="ECO:0000256" key="2">
    <source>
        <dbReference type="SAM" id="SignalP"/>
    </source>
</evidence>
<dbReference type="InterPro" id="IPR011871">
    <property type="entry name" value="Fib_succ_major"/>
</dbReference>
<dbReference type="AlphaFoldDB" id="A0A380S613"/>
<evidence type="ECO:0000256" key="1">
    <source>
        <dbReference type="SAM" id="MobiDB-lite"/>
    </source>
</evidence>
<protein>
    <submittedName>
        <fullName evidence="3">Major paralogous domain-containing protein</fullName>
    </submittedName>
</protein>
<dbReference type="Proteomes" id="UP000255423">
    <property type="component" value="Unassembled WGS sequence"/>
</dbReference>
<organism evidence="3 4">
    <name type="scientific">Fibrobacter succinogenes</name>
    <name type="common">Bacteroides succinogenes</name>
    <dbReference type="NCBI Taxonomy" id="833"/>
    <lineage>
        <taxon>Bacteria</taxon>
        <taxon>Pseudomonadati</taxon>
        <taxon>Fibrobacterota</taxon>
        <taxon>Fibrobacteria</taxon>
        <taxon>Fibrobacterales</taxon>
        <taxon>Fibrobacteraceae</taxon>
        <taxon>Fibrobacter</taxon>
    </lineage>
</organism>
<keyword evidence="2" id="KW-0732">Signal</keyword>
<dbReference type="NCBIfam" id="TIGR02145">
    <property type="entry name" value="Fib_succ_major"/>
    <property type="match status" value="1"/>
</dbReference>
<proteinExistence type="predicted"/>
<evidence type="ECO:0000313" key="3">
    <source>
        <dbReference type="EMBL" id="SUQ24659.1"/>
    </source>
</evidence>
<feature type="chain" id="PRO_5016698361" evidence="2">
    <location>
        <begin position="22"/>
        <end position="297"/>
    </location>
</feature>
<evidence type="ECO:0000313" key="4">
    <source>
        <dbReference type="Proteomes" id="UP000255423"/>
    </source>
</evidence>
<feature type="signal peptide" evidence="2">
    <location>
        <begin position="1"/>
        <end position="21"/>
    </location>
</feature>
<feature type="region of interest" description="Disordered" evidence="1">
    <location>
        <begin position="28"/>
        <end position="65"/>
    </location>
</feature>
<feature type="compositionally biased region" description="Low complexity" evidence="1">
    <location>
        <begin position="33"/>
        <end position="64"/>
    </location>
</feature>
<feature type="region of interest" description="Disordered" evidence="1">
    <location>
        <begin position="101"/>
        <end position="138"/>
    </location>
</feature>
<gene>
    <name evidence="3" type="ORF">SAMN05661053_2071</name>
</gene>
<name>A0A380S613_FIBSU</name>
<dbReference type="RefSeq" id="WP_088661379.1">
    <property type="nucleotide sequence ID" value="NZ_UHJL01000003.1"/>
</dbReference>
<sequence length="297" mass="32172">MKKKILSLGFIGVSTLFWACADDTSPVAPPPTSYTESSSSVFVGTSSSSAQQQTTPTYSSSATSKDPAVKHVVVTEPAPGVNYPDIYNKEVFCFTEGCEKTVTPPSSSSKAQATSSSNGGGITIDAPENKAPTVNGLTMTDTRDNKTYTLAQVGGKLWMAQDLNYEGSTGECYNEVAANCASNGRLYTFNSAQRACPSGWRLPNREEAQAAINDESYPWSYSGRCKDGDCNFLGQMGFHWTSATPQDGDKNFDSNVGDNYTVIIVEKEPEYAGENKELKFFQVDAKNKRFSVRCVQE</sequence>
<feature type="compositionally biased region" description="Low complexity" evidence="1">
    <location>
        <begin position="103"/>
        <end position="117"/>
    </location>
</feature>
<dbReference type="EMBL" id="UHJL01000003">
    <property type="protein sequence ID" value="SUQ24659.1"/>
    <property type="molecule type" value="Genomic_DNA"/>
</dbReference>